<comment type="caution">
    <text evidence="3">The sequence shown here is derived from an EMBL/GenBank/DDBJ whole genome shotgun (WGS) entry which is preliminary data.</text>
</comment>
<name>A0A327WHX0_LARAB</name>
<evidence type="ECO:0000259" key="2">
    <source>
        <dbReference type="Pfam" id="PF07364"/>
    </source>
</evidence>
<evidence type="ECO:0000259" key="1">
    <source>
        <dbReference type="Pfam" id="PF07171"/>
    </source>
</evidence>
<dbReference type="InterPro" id="IPR010799">
    <property type="entry name" value="MlrC_C"/>
</dbReference>
<evidence type="ECO:0000313" key="4">
    <source>
        <dbReference type="Proteomes" id="UP000248790"/>
    </source>
</evidence>
<sequence>MALRVALVGIYHESNTFVEGLTTLDDFKKGHYLKGEAIRKEYEGAHHEISGMIDVLEQAGIELVPVFFAEATPGGPVEAQTLDFLLAEMLEGLKQAGPVDACLVVPHGAGVSQNQVDMDGYWLAQVRQQVGPDLPIVGTLDLHANVSPRMVEMTNCLVSYKKNPHVDMRQTGEEAARILVRMLKREVQPRQVLIQPPLSISIEQQFTSQEPCLSLYKRAGELASRPGILSLSILLGFPYADVPEMGTSLLVVSDDRIDLATEVGQQLESYLIENRKFFVGARNDVFQALEIAERNPKPVLLLDMGDNIGGGSPGNNICILEGLLATQTLRYFVCLYDPEAVQTALSHAIGDSFELSVTGTVKEGVKKLPLAVRLVTISDGNFTEAAARHGGQVNYAMGKTVVVEVGEGSLLMITSRRVPPFSLNQLLSCGVEPAQFDVLIAKGVIAPLAAYAPVCQTVVQVNTPGVTQADMTQLGHKNRRIPLFPFEEV</sequence>
<dbReference type="Proteomes" id="UP000248790">
    <property type="component" value="Unassembled WGS sequence"/>
</dbReference>
<accession>A0A327WHX0</accession>
<keyword evidence="4" id="KW-1185">Reference proteome</keyword>
<dbReference type="Pfam" id="PF07171">
    <property type="entry name" value="MlrC_C"/>
    <property type="match status" value="1"/>
</dbReference>
<feature type="domain" description="Microcystin LR degradation protein MlrC N-terminal" evidence="2">
    <location>
        <begin position="4"/>
        <end position="291"/>
    </location>
</feature>
<organism evidence="3 4">
    <name type="scientific">Larkinella arboricola</name>
    <dbReference type="NCBI Taxonomy" id="643671"/>
    <lineage>
        <taxon>Bacteria</taxon>
        <taxon>Pseudomonadati</taxon>
        <taxon>Bacteroidota</taxon>
        <taxon>Cytophagia</taxon>
        <taxon>Cytophagales</taxon>
        <taxon>Spirosomataceae</taxon>
        <taxon>Larkinella</taxon>
    </lineage>
</organism>
<dbReference type="InterPro" id="IPR015995">
    <property type="entry name" value="MlrC_N"/>
</dbReference>
<proteinExistence type="predicted"/>
<evidence type="ECO:0000313" key="3">
    <source>
        <dbReference type="EMBL" id="RAJ90888.1"/>
    </source>
</evidence>
<dbReference type="RefSeq" id="WP_111631436.1">
    <property type="nucleotide sequence ID" value="NZ_QLMC01000011.1"/>
</dbReference>
<gene>
    <name evidence="3" type="ORF">LX87_05432</name>
</gene>
<reference evidence="3 4" key="1">
    <citation type="submission" date="2018-06" db="EMBL/GenBank/DDBJ databases">
        <title>Genomic Encyclopedia of Archaeal and Bacterial Type Strains, Phase II (KMG-II): from individual species to whole genera.</title>
        <authorList>
            <person name="Goeker M."/>
        </authorList>
    </citation>
    <scope>NUCLEOTIDE SEQUENCE [LARGE SCALE GENOMIC DNA]</scope>
    <source>
        <strain evidence="3 4">DSM 21851</strain>
    </source>
</reference>
<feature type="domain" description="Microcystin LR degradation protein MlrC C-terminal" evidence="1">
    <location>
        <begin position="301"/>
        <end position="478"/>
    </location>
</feature>
<dbReference type="EMBL" id="QLMC01000011">
    <property type="protein sequence ID" value="RAJ90888.1"/>
    <property type="molecule type" value="Genomic_DNA"/>
</dbReference>
<dbReference type="Pfam" id="PF07364">
    <property type="entry name" value="DUF1485"/>
    <property type="match status" value="1"/>
</dbReference>
<dbReference type="AlphaFoldDB" id="A0A327WHX0"/>
<protein>
    <submittedName>
        <fullName evidence="3">Microcystin degradation protein MlrC</fullName>
    </submittedName>
</protein>
<dbReference type="OrthoDB" id="9815420at2"/>